<keyword evidence="1" id="KW-0863">Zinc-finger</keyword>
<dbReference type="InterPro" id="IPR013087">
    <property type="entry name" value="Znf_C2H2_type"/>
</dbReference>
<protein>
    <recommendedName>
        <fullName evidence="3">C2H2-type domain-containing protein</fullName>
    </recommendedName>
</protein>
<evidence type="ECO:0000259" key="3">
    <source>
        <dbReference type="PROSITE" id="PS50157"/>
    </source>
</evidence>
<feature type="region of interest" description="Disordered" evidence="2">
    <location>
        <begin position="715"/>
        <end position="763"/>
    </location>
</feature>
<feature type="domain" description="C2H2-type" evidence="3">
    <location>
        <begin position="192"/>
        <end position="219"/>
    </location>
</feature>
<accession>A0AAW0TRW2</accession>
<feature type="region of interest" description="Disordered" evidence="2">
    <location>
        <begin position="1171"/>
        <end position="1208"/>
    </location>
</feature>
<feature type="region of interest" description="Disordered" evidence="2">
    <location>
        <begin position="1015"/>
        <end position="1037"/>
    </location>
</feature>
<feature type="compositionally biased region" description="Pro residues" evidence="2">
    <location>
        <begin position="220"/>
        <end position="229"/>
    </location>
</feature>
<dbReference type="PROSITE" id="PS50157">
    <property type="entry name" value="ZINC_FINGER_C2H2_2"/>
    <property type="match status" value="1"/>
</dbReference>
<comment type="caution">
    <text evidence="4">The sequence shown here is derived from an EMBL/GenBank/DDBJ whole genome shotgun (WGS) entry which is preliminary data.</text>
</comment>
<proteinExistence type="predicted"/>
<keyword evidence="1" id="KW-0479">Metal-binding</keyword>
<keyword evidence="1" id="KW-0862">Zinc</keyword>
<keyword evidence="5" id="KW-1185">Reference proteome</keyword>
<reference evidence="4 5" key="1">
    <citation type="submission" date="2023-03" db="EMBL/GenBank/DDBJ databases">
        <title>High-quality genome of Scylla paramamosain provides insights in environmental adaptation.</title>
        <authorList>
            <person name="Zhang L."/>
        </authorList>
    </citation>
    <scope>NUCLEOTIDE SEQUENCE [LARGE SCALE GENOMIC DNA]</scope>
    <source>
        <strain evidence="4">LZ_2023a</strain>
        <tissue evidence="4">Muscle</tissue>
    </source>
</reference>
<feature type="region of interest" description="Disordered" evidence="2">
    <location>
        <begin position="255"/>
        <end position="277"/>
    </location>
</feature>
<feature type="region of interest" description="Disordered" evidence="2">
    <location>
        <begin position="868"/>
        <end position="899"/>
    </location>
</feature>
<sequence>MEAEEQEYADTGGSGVMVSNLPLLFSRGSPSSLRDMPQNELEVFVPFMVQCSVGEERLVPWSDLPRPPWWPKKLPFRMPPSRSALMGLVERCYSFHGCEYLLQFCASLVAQMPPAGYRFNDNRDGTTSMYHGNTGKLLVTFRNENRDYDKFQHSRKGRDATKKLLLSPTSSIVGGGGGGGGSSASIIQPDIYLCDKCENEFYSLKEVKAHERHCCGEVPSGPPTPSPEPEVPEEEPEPTGQVPFLSYFNLRPAQHTGLEPHTSPRKKSVSSPPAKLPGPIYPRYDTIALSSPLGRYLIAHSKFRSKYQAAQHSVMRYERHLHATPNADINYRERCTSRWIVVWRNRKEQQPWVHLYCFNRAQRRERMITLRTGLTRESRRLLRLCRPLVVRVKRLPKRTVDRLLRLGGPNSAPCIDLTDEQQHLVVGQPLAQPLDPQLAYWVEPGSSLGQGTMELQWVTGLPEQNSMCLPGGSGTLPPQYTSQLGMRNMVGLTVGHHSSLNLLPVVPGAVQHQLPPGLTIQPSPLSSRPLLSLSANNSHFKASQNMPVEDSLGRLHYPLTPDVSISPIGGPAQPTRSQLEADRMKPLSRKKFPNHLGPSPGMIQVNRQQTRPAMTFPASQPLHPVPPQPPDWERVAPLAGSEGNSLSYTHTSSSIEVIDLSSDEDDYGRAGRSRSEAANAPQQLDGLACYPHTGAKVPSESSEYSLSKNVNSHWSSQQKSHCGAGRVGDLATNGQPPNVLPSPTTPRPSPQALWPRANSRKRKIEVDQVQHGDKTIVLDLTSRGVVVSKVDRRLTPTTSASADRGPPHRECWRIASQGCVQRGSEEVQGSPRQEAAPKIRFLNSLVSKGVEFFKSLMSKDSEALQVSMGTPAGSTRLGGGRRRRARGSPASAKRSSEVQKLLRDECRELRRGGLRELSHLDPQGIRLTRRSVGHILPGMQSARKNLSPRLGENCPPNRNSSKAKKEEGTGGHREAVVCGPIGLKGPAPLGIDENGNSASYVQASRGQSGWGAAAEAPRQWKVGPAGPPSTLDKSDGKFGSGVNSIVTPTEVEAKKNYLSRDSVLAVRRLNGFTRGMGRPVCGPTGKAAVGEKVTPGTPWGASNNTTSMGGINTTTPPCLTKDVPSLSPTAARPELTGKTAEECGAQLALSGSDTPPTTPNRLHLTLLNSIRNSPAGKHPVRPPSPEQEPPPYLSPSAKPQSTNRRKRARLHRELINLGRDEYKEIRGTGFHPSDFLGHEEVKYLSVSSDEDEAPSPSTFFSRPQPVRPVGGRAREPLQSTKVSREVARLLKDECKELQDRQSGRAKWDRDREKGRCRSMHPQARLAHSIDTLAEEYQEAWVSSRCSTRSQVNAHPVVETFTPRDSHRHLLRSEVAMCVLNYELPNIH</sequence>
<feature type="region of interest" description="Disordered" evidence="2">
    <location>
        <begin position="657"/>
        <end position="683"/>
    </location>
</feature>
<dbReference type="GO" id="GO:0008270">
    <property type="term" value="F:zinc ion binding"/>
    <property type="evidence" value="ECO:0007669"/>
    <property type="project" value="UniProtKB-KW"/>
</dbReference>
<feature type="region of interest" description="Disordered" evidence="2">
    <location>
        <begin position="217"/>
        <end position="243"/>
    </location>
</feature>
<evidence type="ECO:0000313" key="5">
    <source>
        <dbReference type="Proteomes" id="UP001487740"/>
    </source>
</evidence>
<evidence type="ECO:0000313" key="4">
    <source>
        <dbReference type="EMBL" id="KAK8390114.1"/>
    </source>
</evidence>
<name>A0AAW0TRW2_SCYPA</name>
<gene>
    <name evidence="4" type="ORF">O3P69_012980</name>
</gene>
<feature type="compositionally biased region" description="Basic and acidic residues" evidence="2">
    <location>
        <begin position="963"/>
        <end position="973"/>
    </location>
</feature>
<dbReference type="Proteomes" id="UP001487740">
    <property type="component" value="Unassembled WGS sequence"/>
</dbReference>
<feature type="region of interest" description="Disordered" evidence="2">
    <location>
        <begin position="1086"/>
        <end position="1139"/>
    </location>
</feature>
<evidence type="ECO:0000256" key="1">
    <source>
        <dbReference type="PROSITE-ProRule" id="PRU00042"/>
    </source>
</evidence>
<feature type="compositionally biased region" description="Pro residues" evidence="2">
    <location>
        <begin position="738"/>
        <end position="749"/>
    </location>
</feature>
<organism evidence="4 5">
    <name type="scientific">Scylla paramamosain</name>
    <name type="common">Mud crab</name>
    <dbReference type="NCBI Taxonomy" id="85552"/>
    <lineage>
        <taxon>Eukaryota</taxon>
        <taxon>Metazoa</taxon>
        <taxon>Ecdysozoa</taxon>
        <taxon>Arthropoda</taxon>
        <taxon>Crustacea</taxon>
        <taxon>Multicrustacea</taxon>
        <taxon>Malacostraca</taxon>
        <taxon>Eumalacostraca</taxon>
        <taxon>Eucarida</taxon>
        <taxon>Decapoda</taxon>
        <taxon>Pleocyemata</taxon>
        <taxon>Brachyura</taxon>
        <taxon>Eubrachyura</taxon>
        <taxon>Portunoidea</taxon>
        <taxon>Portunidae</taxon>
        <taxon>Portuninae</taxon>
        <taxon>Scylla</taxon>
    </lineage>
</organism>
<feature type="region of interest" description="Disordered" evidence="2">
    <location>
        <begin position="1248"/>
        <end position="1281"/>
    </location>
</feature>
<feature type="compositionally biased region" description="Pro residues" evidence="2">
    <location>
        <begin position="1181"/>
        <end position="1193"/>
    </location>
</feature>
<feature type="region of interest" description="Disordered" evidence="2">
    <location>
        <begin position="944"/>
        <end position="973"/>
    </location>
</feature>
<dbReference type="EMBL" id="JARAKH010000026">
    <property type="protein sequence ID" value="KAK8390114.1"/>
    <property type="molecule type" value="Genomic_DNA"/>
</dbReference>
<evidence type="ECO:0000256" key="2">
    <source>
        <dbReference type="SAM" id="MobiDB-lite"/>
    </source>
</evidence>
<feature type="compositionally biased region" description="Polar residues" evidence="2">
    <location>
        <begin position="1100"/>
        <end position="1117"/>
    </location>
</feature>